<gene>
    <name evidence="1" type="ORF">EDEG_00792</name>
</gene>
<evidence type="ECO:0000313" key="1">
    <source>
        <dbReference type="EMBL" id="EJW05122.1"/>
    </source>
</evidence>
<dbReference type="AlphaFoldDB" id="J9DV19"/>
<name>J9DV19_EDHAE</name>
<dbReference type="Proteomes" id="UP000003163">
    <property type="component" value="Unassembled WGS sequence"/>
</dbReference>
<keyword evidence="2" id="KW-1185">Reference proteome</keyword>
<dbReference type="VEuPathDB" id="MicrosporidiaDB:EDEG_00792"/>
<reference evidence="1 2" key="1">
    <citation type="submission" date="2011-08" db="EMBL/GenBank/DDBJ databases">
        <authorList>
            <person name="Liu Z.J."/>
            <person name="Shi F.L."/>
            <person name="Lu J.Q."/>
            <person name="Li M."/>
            <person name="Wang Z.L."/>
        </authorList>
    </citation>
    <scope>NUCLEOTIDE SEQUENCE [LARGE SCALE GENOMIC DNA]</scope>
    <source>
        <strain evidence="1 2">USNM 41457</strain>
    </source>
</reference>
<reference evidence="2" key="2">
    <citation type="submission" date="2015-07" db="EMBL/GenBank/DDBJ databases">
        <title>Contrasting host-pathogen interactions and genome evolution in two generalist and specialist microsporidian pathogens of mosquitoes.</title>
        <authorList>
            <consortium name="The Broad Institute Genomics Platform"/>
            <consortium name="The Broad Institute Genome Sequencing Center for Infectious Disease"/>
            <person name="Cuomo C.A."/>
            <person name="Sanscrainte N.D."/>
            <person name="Goldberg J.M."/>
            <person name="Heiman D."/>
            <person name="Young S."/>
            <person name="Zeng Q."/>
            <person name="Becnel J.J."/>
            <person name="Birren B.W."/>
        </authorList>
    </citation>
    <scope>NUCLEOTIDE SEQUENCE [LARGE SCALE GENOMIC DNA]</scope>
    <source>
        <strain evidence="2">USNM 41457</strain>
    </source>
</reference>
<accession>J9DV19</accession>
<dbReference type="EMBL" id="AFBI03000009">
    <property type="protein sequence ID" value="EJW05122.1"/>
    <property type="molecule type" value="Genomic_DNA"/>
</dbReference>
<organism evidence="1 2">
    <name type="scientific">Edhazardia aedis (strain USNM 41457)</name>
    <name type="common">Microsporidian parasite</name>
    <dbReference type="NCBI Taxonomy" id="1003232"/>
    <lineage>
        <taxon>Eukaryota</taxon>
        <taxon>Fungi</taxon>
        <taxon>Fungi incertae sedis</taxon>
        <taxon>Microsporidia</taxon>
        <taxon>Edhazardia</taxon>
    </lineage>
</organism>
<protein>
    <submittedName>
        <fullName evidence="1">Uncharacterized protein</fullName>
    </submittedName>
</protein>
<sequence length="104" mass="12599">MPFTYYKDNFKLHDRSSRQDKSQEEDFVLCNVNNSGPGKNISIFIHYFLITRGSWCHGRVLFKFLKFFLFFDNLSVYDYFNKKLNKCADFITFIFFQCFICQIH</sequence>
<comment type="caution">
    <text evidence="1">The sequence shown here is derived from an EMBL/GenBank/DDBJ whole genome shotgun (WGS) entry which is preliminary data.</text>
</comment>
<evidence type="ECO:0000313" key="2">
    <source>
        <dbReference type="Proteomes" id="UP000003163"/>
    </source>
</evidence>
<proteinExistence type="predicted"/>
<dbReference type="InParanoid" id="J9DV19"/>
<dbReference type="HOGENOM" id="CLU_2250084_0_0_1"/>